<keyword evidence="6 7" id="KW-0472">Membrane</keyword>
<evidence type="ECO:0000256" key="1">
    <source>
        <dbReference type="ARBA" id="ARBA00004141"/>
    </source>
</evidence>
<feature type="transmembrane region" description="Helical" evidence="7">
    <location>
        <begin position="563"/>
        <end position="582"/>
    </location>
</feature>
<evidence type="ECO:0000256" key="4">
    <source>
        <dbReference type="ARBA" id="ARBA00022692"/>
    </source>
</evidence>
<evidence type="ECO:0000313" key="10">
    <source>
        <dbReference type="Proteomes" id="UP000011988"/>
    </source>
</evidence>
<feature type="transmembrane region" description="Helical" evidence="7">
    <location>
        <begin position="61"/>
        <end position="81"/>
    </location>
</feature>
<feature type="transmembrane region" description="Helical" evidence="7">
    <location>
        <begin position="594"/>
        <end position="617"/>
    </location>
</feature>
<keyword evidence="3 9" id="KW-0808">Transferase</keyword>
<reference evidence="9 10" key="1">
    <citation type="submission" date="2013-01" db="EMBL/GenBank/DDBJ databases">
        <authorList>
            <person name="Harkins D.M."/>
            <person name="Durkin A.S."/>
            <person name="Brinkac L.M."/>
            <person name="Haft D.H."/>
            <person name="Selengut J.D."/>
            <person name="Sanka R."/>
            <person name="DePew J."/>
            <person name="Purushe J."/>
            <person name="Galloway R.L."/>
            <person name="Vinetz J.M."/>
            <person name="Sutton G.G."/>
            <person name="Nierman W.C."/>
            <person name="Fouts D.E."/>
        </authorList>
    </citation>
    <scope>NUCLEOTIDE SEQUENCE [LARGE SCALE GENOMIC DNA]</scope>
    <source>
        <strain evidence="9 10">79601</strain>
    </source>
</reference>
<dbReference type="InterPro" id="IPR029044">
    <property type="entry name" value="Nucleotide-diphossugar_trans"/>
</dbReference>
<evidence type="ECO:0000259" key="8">
    <source>
        <dbReference type="Pfam" id="PF13632"/>
    </source>
</evidence>
<organism evidence="9 10">
    <name type="scientific">Leptospira alstonii serovar Sichuan str. 79601</name>
    <dbReference type="NCBI Taxonomy" id="1218565"/>
    <lineage>
        <taxon>Bacteria</taxon>
        <taxon>Pseudomonadati</taxon>
        <taxon>Spirochaetota</taxon>
        <taxon>Spirochaetia</taxon>
        <taxon>Leptospirales</taxon>
        <taxon>Leptospiraceae</taxon>
        <taxon>Leptospira</taxon>
    </lineage>
</organism>
<dbReference type="OrthoDB" id="9766299at2"/>
<dbReference type="SUPFAM" id="SSF53448">
    <property type="entry name" value="Nucleotide-diphospho-sugar transferases"/>
    <property type="match status" value="2"/>
</dbReference>
<comment type="caution">
    <text evidence="9">The sequence shown here is derived from an EMBL/GenBank/DDBJ whole genome shotgun (WGS) entry which is preliminary data.</text>
</comment>
<dbReference type="GO" id="GO:0005886">
    <property type="term" value="C:plasma membrane"/>
    <property type="evidence" value="ECO:0007669"/>
    <property type="project" value="TreeGrafter"/>
</dbReference>
<keyword evidence="2" id="KW-0328">Glycosyltransferase</keyword>
<dbReference type="InterPro" id="IPR050321">
    <property type="entry name" value="Glycosyltr_2/OpgH_subfam"/>
</dbReference>
<evidence type="ECO:0000256" key="7">
    <source>
        <dbReference type="SAM" id="Phobius"/>
    </source>
</evidence>
<sequence>MKTDPDSVTQSTHLKKSRYYRNQIWITRIFLFLTIVACACAGFEMFGVLWEELLDHKPFAAIGQISFFVIIALLTYGNFVYQFTRLGYFKRLLKHISPDRKELEKIYEQDCPPLAILIPSYKEELDIVRETLLSAALQDYPNRRVVLLIDDPPESKSYADFEALQNMRALPNSLQKEFNEAARPFLQAKKEYLERKVFNKSKALKETERLIELYKNAALWFRNRMDLYDDSSTQKDLPEHTRIFMRDSFFKEWHKLHLERVSDLEILLEQGGADSERIEKEYNRLASLFTVNFTTFERKKYVNLSHLPNKAMNLNSYVYLLGKRWEERKDSHGVFLEESENLHSSFEIPGADFLITLDADSILLPDYILKLSYVMFSPGNERIAVAQTPYSSFPGAPNVLERMAGATTDIQYQIHQGFTHFNATFWVGANAMLRYEALLDIRTVYEERGFQIHKYIQDNTVIEDTESSIDLLDVNWNLYNYPERLAYSATPPDFGSLLIQRRRWANGGLIILPKLLRHVFQWPWSFAKFTEAFFRVHYLGSIAAVNIGLVILMGSPLGEGMETYWIAISSLPYFILYGMDLVRMGYKWIDLIQVYSLNLLLIPVNLAGVFMSINQAITGKQIPFSRTPKVIGRTAMPALYVIAEFSLLAQLLFGFITNYLYRNWVYSIYNLANAILLGYAIVKFIGLRSCWEDILLFMNKPPAEITVSHWVEPRVAIDLEGAMIYTSESAEEDKIAS</sequence>
<protein>
    <submittedName>
        <fullName evidence="9">Glycosyltransferase family group 2</fullName>
    </submittedName>
</protein>
<dbReference type="GO" id="GO:0016758">
    <property type="term" value="F:hexosyltransferase activity"/>
    <property type="evidence" value="ECO:0007669"/>
    <property type="project" value="TreeGrafter"/>
</dbReference>
<dbReference type="Gene3D" id="3.90.550.10">
    <property type="entry name" value="Spore Coat Polysaccharide Biosynthesis Protein SpsA, Chain A"/>
    <property type="match status" value="2"/>
</dbReference>
<evidence type="ECO:0000256" key="6">
    <source>
        <dbReference type="ARBA" id="ARBA00023136"/>
    </source>
</evidence>
<dbReference type="RefSeq" id="WP_020772945.1">
    <property type="nucleotide sequence ID" value="NZ_ANIK01000028.1"/>
</dbReference>
<dbReference type="PATRIC" id="fig|1218565.3.peg.1575"/>
<dbReference type="EMBL" id="ANIK01000028">
    <property type="protein sequence ID" value="EMJ96194.1"/>
    <property type="molecule type" value="Genomic_DNA"/>
</dbReference>
<dbReference type="Pfam" id="PF13632">
    <property type="entry name" value="Glyco_trans_2_3"/>
    <property type="match status" value="1"/>
</dbReference>
<evidence type="ECO:0000313" key="9">
    <source>
        <dbReference type="EMBL" id="EMJ96194.1"/>
    </source>
</evidence>
<feature type="transmembrane region" description="Helical" evidence="7">
    <location>
        <begin position="668"/>
        <end position="687"/>
    </location>
</feature>
<dbReference type="PANTHER" id="PTHR43867">
    <property type="entry name" value="CELLULOSE SYNTHASE CATALYTIC SUBUNIT A [UDP-FORMING]"/>
    <property type="match status" value="1"/>
</dbReference>
<comment type="subcellular location">
    <subcellularLocation>
        <location evidence="1">Membrane</location>
        <topology evidence="1">Multi-pass membrane protein</topology>
    </subcellularLocation>
</comment>
<feature type="transmembrane region" description="Helical" evidence="7">
    <location>
        <begin position="536"/>
        <end position="557"/>
    </location>
</feature>
<feature type="transmembrane region" description="Helical" evidence="7">
    <location>
        <begin position="637"/>
        <end position="661"/>
    </location>
</feature>
<name>M6CWW7_9LEPT</name>
<keyword evidence="4 7" id="KW-0812">Transmembrane</keyword>
<feature type="transmembrane region" description="Helical" evidence="7">
    <location>
        <begin position="25"/>
        <end position="49"/>
    </location>
</feature>
<dbReference type="AlphaFoldDB" id="M6CWW7"/>
<gene>
    <name evidence="9" type="ORF">LEP1GSC194_0579</name>
</gene>
<evidence type="ECO:0000256" key="5">
    <source>
        <dbReference type="ARBA" id="ARBA00022989"/>
    </source>
</evidence>
<proteinExistence type="predicted"/>
<evidence type="ECO:0000256" key="3">
    <source>
        <dbReference type="ARBA" id="ARBA00022679"/>
    </source>
</evidence>
<accession>M6CWW7</accession>
<dbReference type="PANTHER" id="PTHR43867:SF2">
    <property type="entry name" value="CELLULOSE SYNTHASE CATALYTIC SUBUNIT A [UDP-FORMING]"/>
    <property type="match status" value="1"/>
</dbReference>
<keyword evidence="5 7" id="KW-1133">Transmembrane helix</keyword>
<evidence type="ECO:0000256" key="2">
    <source>
        <dbReference type="ARBA" id="ARBA00022676"/>
    </source>
</evidence>
<dbReference type="InterPro" id="IPR001173">
    <property type="entry name" value="Glyco_trans_2-like"/>
</dbReference>
<dbReference type="Proteomes" id="UP000011988">
    <property type="component" value="Unassembled WGS sequence"/>
</dbReference>
<feature type="domain" description="Glycosyltransferase 2-like" evidence="8">
    <location>
        <begin position="355"/>
        <end position="577"/>
    </location>
</feature>